<dbReference type="EMBL" id="JAJTWT010000002">
    <property type="protein sequence ID" value="MCE4536744.1"/>
    <property type="molecule type" value="Genomic_DNA"/>
</dbReference>
<keyword evidence="4" id="KW-1185">Reference proteome</keyword>
<evidence type="ECO:0000313" key="3">
    <source>
        <dbReference type="EMBL" id="MCE4536744.1"/>
    </source>
</evidence>
<protein>
    <submittedName>
        <fullName evidence="3">DUF4255 domain-containing protein</fullName>
    </submittedName>
</protein>
<feature type="region of interest" description="Disordered" evidence="1">
    <location>
        <begin position="185"/>
        <end position="204"/>
    </location>
</feature>
<comment type="caution">
    <text evidence="3">The sequence shown here is derived from an EMBL/GenBank/DDBJ whole genome shotgun (WGS) entry which is preliminary data.</text>
</comment>
<reference evidence="3 4" key="1">
    <citation type="submission" date="2021-12" db="EMBL/GenBank/DDBJ databases">
        <title>Genome seq of p7.</title>
        <authorList>
            <person name="Seo T."/>
        </authorList>
    </citation>
    <scope>NUCLEOTIDE SEQUENCE [LARGE SCALE GENOMIC DNA]</scope>
    <source>
        <strain evidence="3 4">P7</strain>
    </source>
</reference>
<proteinExistence type="predicted"/>
<sequence length="204" mass="22249">MARYAAIRAVGESVLEMMREACPVAELQLGASPRFELASLGSLTEGQAAPAEGFYLILWRVGIGGSPRNLPPRRTRDGRVFKPSLPVDLYFLLLPIAATADKQTQMLGWALAFLHQMPALSGAAINRYTKGSPEVFQPEETVELIADPLSTVDYLSLWDRVKSGFQAGMTYVARMVLLDIDQPESPGAPVTERRFGLGRPGEDA</sequence>
<dbReference type="InterPro" id="IPR025351">
    <property type="entry name" value="Pvc16_N"/>
</dbReference>
<dbReference type="RefSeq" id="WP_233390327.1">
    <property type="nucleotide sequence ID" value="NZ_JAJTWT010000002.1"/>
</dbReference>
<evidence type="ECO:0000313" key="4">
    <source>
        <dbReference type="Proteomes" id="UP001201463"/>
    </source>
</evidence>
<feature type="domain" description="Pvc16 N-terminal" evidence="2">
    <location>
        <begin position="47"/>
        <end position="192"/>
    </location>
</feature>
<feature type="compositionally biased region" description="Basic and acidic residues" evidence="1">
    <location>
        <begin position="191"/>
        <end position="204"/>
    </location>
</feature>
<gene>
    <name evidence="3" type="ORF">LXT12_05700</name>
</gene>
<evidence type="ECO:0000259" key="2">
    <source>
        <dbReference type="Pfam" id="PF14065"/>
    </source>
</evidence>
<dbReference type="Pfam" id="PF14065">
    <property type="entry name" value="Pvc16_N"/>
    <property type="match status" value="1"/>
</dbReference>
<accession>A0ABS8XE54</accession>
<evidence type="ECO:0000256" key="1">
    <source>
        <dbReference type="SAM" id="MobiDB-lite"/>
    </source>
</evidence>
<name>A0ABS8XE54_9BURK</name>
<dbReference type="Proteomes" id="UP001201463">
    <property type="component" value="Unassembled WGS sequence"/>
</dbReference>
<organism evidence="3 4">
    <name type="scientific">Pelomonas caseinilytica</name>
    <dbReference type="NCBI Taxonomy" id="2906763"/>
    <lineage>
        <taxon>Bacteria</taxon>
        <taxon>Pseudomonadati</taxon>
        <taxon>Pseudomonadota</taxon>
        <taxon>Betaproteobacteria</taxon>
        <taxon>Burkholderiales</taxon>
        <taxon>Sphaerotilaceae</taxon>
        <taxon>Roseateles</taxon>
    </lineage>
</organism>